<dbReference type="Pfam" id="PF02213">
    <property type="entry name" value="GYF"/>
    <property type="match status" value="1"/>
</dbReference>
<dbReference type="SUPFAM" id="SSF55277">
    <property type="entry name" value="GYF domain"/>
    <property type="match status" value="1"/>
</dbReference>
<organism evidence="3 4">
    <name type="scientific">Lasiosphaeria ovina</name>
    <dbReference type="NCBI Taxonomy" id="92902"/>
    <lineage>
        <taxon>Eukaryota</taxon>
        <taxon>Fungi</taxon>
        <taxon>Dikarya</taxon>
        <taxon>Ascomycota</taxon>
        <taxon>Pezizomycotina</taxon>
        <taxon>Sordariomycetes</taxon>
        <taxon>Sordariomycetidae</taxon>
        <taxon>Sordariales</taxon>
        <taxon>Lasiosphaeriaceae</taxon>
        <taxon>Lasiosphaeria</taxon>
    </lineage>
</organism>
<evidence type="ECO:0000313" key="4">
    <source>
        <dbReference type="Proteomes" id="UP001287356"/>
    </source>
</evidence>
<dbReference type="InterPro" id="IPR035445">
    <property type="entry name" value="GYF-like_dom_sf"/>
</dbReference>
<dbReference type="InterPro" id="IPR003169">
    <property type="entry name" value="GYF"/>
</dbReference>
<dbReference type="PROSITE" id="PS50829">
    <property type="entry name" value="GYF"/>
    <property type="match status" value="1"/>
</dbReference>
<evidence type="ECO:0000256" key="1">
    <source>
        <dbReference type="SAM" id="MobiDB-lite"/>
    </source>
</evidence>
<dbReference type="PANTHER" id="PTHR13138">
    <property type="entry name" value="PROTEIN LIN1"/>
    <property type="match status" value="1"/>
</dbReference>
<dbReference type="PANTHER" id="PTHR13138:SF3">
    <property type="entry name" value="CD2 ANTIGEN CYTOPLASMIC TAIL-BINDING PROTEIN 2"/>
    <property type="match status" value="1"/>
</dbReference>
<dbReference type="Proteomes" id="UP001287356">
    <property type="component" value="Unassembled WGS sequence"/>
</dbReference>
<evidence type="ECO:0000313" key="3">
    <source>
        <dbReference type="EMBL" id="KAK3371411.1"/>
    </source>
</evidence>
<evidence type="ECO:0000259" key="2">
    <source>
        <dbReference type="PROSITE" id="PS50829"/>
    </source>
</evidence>
<feature type="compositionally biased region" description="Acidic residues" evidence="1">
    <location>
        <begin position="232"/>
        <end position="243"/>
    </location>
</feature>
<feature type="region of interest" description="Disordered" evidence="1">
    <location>
        <begin position="130"/>
        <end position="243"/>
    </location>
</feature>
<reference evidence="3" key="1">
    <citation type="journal article" date="2023" name="Mol. Phylogenet. Evol.">
        <title>Genome-scale phylogeny and comparative genomics of the fungal order Sordariales.</title>
        <authorList>
            <person name="Hensen N."/>
            <person name="Bonometti L."/>
            <person name="Westerberg I."/>
            <person name="Brannstrom I.O."/>
            <person name="Guillou S."/>
            <person name="Cros-Aarteil S."/>
            <person name="Calhoun S."/>
            <person name="Haridas S."/>
            <person name="Kuo A."/>
            <person name="Mondo S."/>
            <person name="Pangilinan J."/>
            <person name="Riley R."/>
            <person name="LaButti K."/>
            <person name="Andreopoulos B."/>
            <person name="Lipzen A."/>
            <person name="Chen C."/>
            <person name="Yan M."/>
            <person name="Daum C."/>
            <person name="Ng V."/>
            <person name="Clum A."/>
            <person name="Steindorff A."/>
            <person name="Ohm R.A."/>
            <person name="Martin F."/>
            <person name="Silar P."/>
            <person name="Natvig D.O."/>
            <person name="Lalanne C."/>
            <person name="Gautier V."/>
            <person name="Ament-Velasquez S.L."/>
            <person name="Kruys A."/>
            <person name="Hutchinson M.I."/>
            <person name="Powell A.J."/>
            <person name="Barry K."/>
            <person name="Miller A.N."/>
            <person name="Grigoriev I.V."/>
            <person name="Debuchy R."/>
            <person name="Gladieux P."/>
            <person name="Hiltunen Thoren M."/>
            <person name="Johannesson H."/>
        </authorList>
    </citation>
    <scope>NUCLEOTIDE SEQUENCE</scope>
    <source>
        <strain evidence="3">CBS 958.72</strain>
    </source>
</reference>
<dbReference type="SMART" id="SM00444">
    <property type="entry name" value="GYF"/>
    <property type="match status" value="1"/>
</dbReference>
<reference evidence="3" key="2">
    <citation type="submission" date="2023-06" db="EMBL/GenBank/DDBJ databases">
        <authorList>
            <consortium name="Lawrence Berkeley National Laboratory"/>
            <person name="Haridas S."/>
            <person name="Hensen N."/>
            <person name="Bonometti L."/>
            <person name="Westerberg I."/>
            <person name="Brannstrom I.O."/>
            <person name="Guillou S."/>
            <person name="Cros-Aarteil S."/>
            <person name="Calhoun S."/>
            <person name="Kuo A."/>
            <person name="Mondo S."/>
            <person name="Pangilinan J."/>
            <person name="Riley R."/>
            <person name="Labutti K."/>
            <person name="Andreopoulos B."/>
            <person name="Lipzen A."/>
            <person name="Chen C."/>
            <person name="Yanf M."/>
            <person name="Daum C."/>
            <person name="Ng V."/>
            <person name="Clum A."/>
            <person name="Steindorff A."/>
            <person name="Ohm R."/>
            <person name="Martin F."/>
            <person name="Silar P."/>
            <person name="Natvig D."/>
            <person name="Lalanne C."/>
            <person name="Gautier V."/>
            <person name="Ament-Velasquez S.L."/>
            <person name="Kruys A."/>
            <person name="Hutchinson M.I."/>
            <person name="Powell A.J."/>
            <person name="Barry K."/>
            <person name="Miller A.N."/>
            <person name="Grigoriev I.V."/>
            <person name="Debuchy R."/>
            <person name="Gladieux P."/>
            <person name="Thoren M.H."/>
            <person name="Johannesson H."/>
        </authorList>
    </citation>
    <scope>NUCLEOTIDE SEQUENCE</scope>
    <source>
        <strain evidence="3">CBS 958.72</strain>
    </source>
</reference>
<feature type="compositionally biased region" description="Basic and acidic residues" evidence="1">
    <location>
        <begin position="130"/>
        <end position="150"/>
    </location>
</feature>
<name>A0AAE0N5G1_9PEZI</name>
<dbReference type="InterPro" id="IPR039905">
    <property type="entry name" value="CD2BP2/Lin1"/>
</dbReference>
<feature type="compositionally biased region" description="Acidic residues" evidence="1">
    <location>
        <begin position="164"/>
        <end position="182"/>
    </location>
</feature>
<dbReference type="AlphaFoldDB" id="A0AAE0N5G1"/>
<sequence length="518" mass="57822">MRYWIRASRARDGSLPGLQLQAQPNRFRFHKASHDMASRFSAARPKRAGEEFARVHHGEDADTAGGSKKVRFDVRNPSALAPTARDSDSDDNEDLLAADVIGTTGRATKRGAINIDGYDSDSENEFFNARAEERKSKKKGADADDVDLAKAMDNYNSSAVPGDNAEDDDEIDMFGEDDDDDAANSKAAGKTAGKKNKDVRFLADDEIEGQEARSKSGGRIRLDGNLSAYAMDDNESSDDDEDDADIEAAIAEEGIDEEVGLGGLKKHAPKIDAFNMRQEQEEGAFDEAGNYIRKALDADSVHDRWLDDISKKDMKKAAAAREKRDAEMREKQRQDDSILTSDLLKALILRLERGETVLEALARLGKAKTKSKKVPSWKLKKMKKTGSDAMDVDTAKEKDPKDVKITQVIEAITDAADKLLQRDYRSIYDTERERLVRDYRTETGEDWVEPAQEDEEAEGLVTKMWEFRWVDGRDDADKQGPFDGKTMKAWQDAGYFAEGVEFRHAGDEHGWTRVATFV</sequence>
<keyword evidence="4" id="KW-1185">Reference proteome</keyword>
<dbReference type="EMBL" id="JAULSN010000005">
    <property type="protein sequence ID" value="KAK3371411.1"/>
    <property type="molecule type" value="Genomic_DNA"/>
</dbReference>
<gene>
    <name evidence="3" type="ORF">B0T24DRAFT_628943</name>
</gene>
<comment type="caution">
    <text evidence="3">The sequence shown here is derived from an EMBL/GenBank/DDBJ whole genome shotgun (WGS) entry which is preliminary data.</text>
</comment>
<dbReference type="Gene3D" id="3.30.1490.40">
    <property type="match status" value="1"/>
</dbReference>
<dbReference type="GO" id="GO:0005682">
    <property type="term" value="C:U5 snRNP"/>
    <property type="evidence" value="ECO:0007669"/>
    <property type="project" value="InterPro"/>
</dbReference>
<proteinExistence type="predicted"/>
<protein>
    <recommendedName>
        <fullName evidence="2">GYF domain-containing protein</fullName>
    </recommendedName>
</protein>
<feature type="domain" description="GYF" evidence="2">
    <location>
        <begin position="462"/>
        <end position="518"/>
    </location>
</feature>
<accession>A0AAE0N5G1</accession>